<sequence length="78" mass="8941">MRCSTKFPAVAATRSQLDDYQRRLTQWDADTKAWKKKNRRVIGPGSAIYYCCQYYDPNNTASTALTSRTWGDDNDLSP</sequence>
<comment type="caution">
    <text evidence="1">The sequence shown here is derived from an EMBL/GenBank/DDBJ whole genome shotgun (WGS) entry which is preliminary data.</text>
</comment>
<protein>
    <submittedName>
        <fullName evidence="1">Uncharacterized protein</fullName>
    </submittedName>
</protein>
<proteinExistence type="predicted"/>
<gene>
    <name evidence="1" type="ORF">N7G274_000342</name>
</gene>
<evidence type="ECO:0000313" key="1">
    <source>
        <dbReference type="EMBL" id="KAL2048430.1"/>
    </source>
</evidence>
<dbReference type="Proteomes" id="UP001590950">
    <property type="component" value="Unassembled WGS sequence"/>
</dbReference>
<accession>A0ABR4ASI9</accession>
<organism evidence="1 2">
    <name type="scientific">Stereocaulon virgatum</name>
    <dbReference type="NCBI Taxonomy" id="373712"/>
    <lineage>
        <taxon>Eukaryota</taxon>
        <taxon>Fungi</taxon>
        <taxon>Dikarya</taxon>
        <taxon>Ascomycota</taxon>
        <taxon>Pezizomycotina</taxon>
        <taxon>Lecanoromycetes</taxon>
        <taxon>OSLEUM clade</taxon>
        <taxon>Lecanoromycetidae</taxon>
        <taxon>Lecanorales</taxon>
        <taxon>Lecanorineae</taxon>
        <taxon>Stereocaulaceae</taxon>
        <taxon>Stereocaulon</taxon>
    </lineage>
</organism>
<reference evidence="1 2" key="1">
    <citation type="submission" date="2024-09" db="EMBL/GenBank/DDBJ databases">
        <title>Rethinking Asexuality: The Enigmatic Case of Functional Sexual Genes in Lepraria (Stereocaulaceae).</title>
        <authorList>
            <person name="Doellman M."/>
            <person name="Sun Y."/>
            <person name="Barcenas-Pena A."/>
            <person name="Lumbsch H.T."/>
            <person name="Grewe F."/>
        </authorList>
    </citation>
    <scope>NUCLEOTIDE SEQUENCE [LARGE SCALE GENOMIC DNA]</scope>
    <source>
        <strain evidence="1 2">Mercado 3170</strain>
    </source>
</reference>
<name>A0ABR4ASI9_9LECA</name>
<evidence type="ECO:0000313" key="2">
    <source>
        <dbReference type="Proteomes" id="UP001590950"/>
    </source>
</evidence>
<dbReference type="EMBL" id="JBEFKJ010000001">
    <property type="protein sequence ID" value="KAL2048430.1"/>
    <property type="molecule type" value="Genomic_DNA"/>
</dbReference>
<keyword evidence="2" id="KW-1185">Reference proteome</keyword>